<dbReference type="PRINTS" id="PR00463">
    <property type="entry name" value="EP450I"/>
</dbReference>
<feature type="binding site" description="axial binding residue" evidence="10">
    <location>
        <position position="417"/>
    </location>
    <ligand>
        <name>heme</name>
        <dbReference type="ChEBI" id="CHEBI:30413"/>
    </ligand>
    <ligandPart>
        <name>Fe</name>
        <dbReference type="ChEBI" id="CHEBI:18248"/>
    </ligandPart>
</feature>
<protein>
    <submittedName>
        <fullName evidence="13">Uncharacterized protein</fullName>
    </submittedName>
</protein>
<dbReference type="GO" id="GO:0005506">
    <property type="term" value="F:iron ion binding"/>
    <property type="evidence" value="ECO:0007669"/>
    <property type="project" value="InterPro"/>
</dbReference>
<keyword evidence="7 11" id="KW-0560">Oxidoreductase</keyword>
<dbReference type="Gene3D" id="1.10.630.10">
    <property type="entry name" value="Cytochrome P450"/>
    <property type="match status" value="1"/>
</dbReference>
<dbReference type="PRINTS" id="PR00385">
    <property type="entry name" value="P450"/>
</dbReference>
<dbReference type="Pfam" id="PF00067">
    <property type="entry name" value="p450"/>
    <property type="match status" value="1"/>
</dbReference>
<comment type="subcellular location">
    <subcellularLocation>
        <location evidence="2">Membrane</location>
        <topology evidence="2">Single-pass membrane protein</topology>
    </subcellularLocation>
</comment>
<dbReference type="PANTHER" id="PTHR24286:SF88">
    <property type="entry name" value="BETA-AMYRIN 28-OXIDASE-LIKE"/>
    <property type="match status" value="1"/>
</dbReference>
<keyword evidence="10 11" id="KW-0349">Heme</keyword>
<evidence type="ECO:0000256" key="9">
    <source>
        <dbReference type="ARBA" id="ARBA00023136"/>
    </source>
</evidence>
<dbReference type="PROSITE" id="PS00086">
    <property type="entry name" value="CYTOCHROME_P450"/>
    <property type="match status" value="1"/>
</dbReference>
<dbReference type="InterPro" id="IPR017972">
    <property type="entry name" value="Cyt_P450_CS"/>
</dbReference>
<dbReference type="InParanoid" id="A0A3Q7F1H5"/>
<evidence type="ECO:0000256" key="6">
    <source>
        <dbReference type="ARBA" id="ARBA00022989"/>
    </source>
</evidence>
<evidence type="ECO:0000256" key="4">
    <source>
        <dbReference type="ARBA" id="ARBA00022692"/>
    </source>
</evidence>
<evidence type="ECO:0000313" key="13">
    <source>
        <dbReference type="EnsemblPlants" id="Solyc02g069600.3.1"/>
    </source>
</evidence>
<evidence type="ECO:0000256" key="5">
    <source>
        <dbReference type="ARBA" id="ARBA00022723"/>
    </source>
</evidence>
<dbReference type="GO" id="GO:0016020">
    <property type="term" value="C:membrane"/>
    <property type="evidence" value="ECO:0007669"/>
    <property type="project" value="UniProtKB-SubCell"/>
</dbReference>
<dbReference type="Pfam" id="PF04733">
    <property type="entry name" value="Coatomer_E"/>
    <property type="match status" value="1"/>
</dbReference>
<reference evidence="13" key="1">
    <citation type="journal article" date="2012" name="Nature">
        <title>The tomato genome sequence provides insights into fleshy fruit evolution.</title>
        <authorList>
            <consortium name="Tomato Genome Consortium"/>
        </authorList>
    </citation>
    <scope>NUCLEOTIDE SEQUENCE [LARGE SCALE GENOMIC DNA]</scope>
    <source>
        <strain evidence="13">cv. Heinz 1706</strain>
    </source>
</reference>
<dbReference type="Gramene" id="Solyc02g069600.3.1">
    <property type="protein sequence ID" value="Solyc02g069600.3.1"/>
    <property type="gene ID" value="Solyc02g069600.3"/>
</dbReference>
<dbReference type="SUPFAM" id="SSF48264">
    <property type="entry name" value="Cytochrome P450"/>
    <property type="match status" value="1"/>
</dbReference>
<dbReference type="STRING" id="4081.A0A3Q7F1H5"/>
<evidence type="ECO:0000256" key="11">
    <source>
        <dbReference type="RuleBase" id="RU000461"/>
    </source>
</evidence>
<dbReference type="InterPro" id="IPR011990">
    <property type="entry name" value="TPR-like_helical_dom_sf"/>
</dbReference>
<reference evidence="13" key="2">
    <citation type="submission" date="2019-01" db="UniProtKB">
        <authorList>
            <consortium name="EnsemblPlants"/>
        </authorList>
    </citation>
    <scope>IDENTIFICATION</scope>
    <source>
        <strain evidence="13">cv. Heinz 1706</strain>
    </source>
</reference>
<dbReference type="EnsemblPlants" id="Solyc02g069600.3.1">
    <property type="protein sequence ID" value="Solyc02g069600.3.1"/>
    <property type="gene ID" value="Solyc02g069600.3"/>
</dbReference>
<dbReference type="Proteomes" id="UP000004994">
    <property type="component" value="Chromosome 2"/>
</dbReference>
<keyword evidence="6 12" id="KW-1133">Transmembrane helix</keyword>
<dbReference type="GO" id="GO:0016712">
    <property type="term" value="F:oxidoreductase activity, acting on paired donors, with incorporation or reduction of molecular oxygen, reduced flavin or flavoprotein as one donor, and incorporation of one atom of oxygen"/>
    <property type="evidence" value="ECO:0007669"/>
    <property type="project" value="UniProtKB-ARBA"/>
</dbReference>
<organism evidence="13">
    <name type="scientific">Solanum lycopersicum</name>
    <name type="common">Tomato</name>
    <name type="synonym">Lycopersicon esculentum</name>
    <dbReference type="NCBI Taxonomy" id="4081"/>
    <lineage>
        <taxon>Eukaryota</taxon>
        <taxon>Viridiplantae</taxon>
        <taxon>Streptophyta</taxon>
        <taxon>Embryophyta</taxon>
        <taxon>Tracheophyta</taxon>
        <taxon>Spermatophyta</taxon>
        <taxon>Magnoliopsida</taxon>
        <taxon>eudicotyledons</taxon>
        <taxon>Gunneridae</taxon>
        <taxon>Pentapetalae</taxon>
        <taxon>asterids</taxon>
        <taxon>lamiids</taxon>
        <taxon>Solanales</taxon>
        <taxon>Solanaceae</taxon>
        <taxon>Solanoideae</taxon>
        <taxon>Solaneae</taxon>
        <taxon>Solanum</taxon>
        <taxon>Solanum subgen. Lycopersicon</taxon>
    </lineage>
</organism>
<dbReference type="CDD" id="cd11043">
    <property type="entry name" value="CYP90-like"/>
    <property type="match status" value="1"/>
</dbReference>
<keyword evidence="14" id="KW-1185">Reference proteome</keyword>
<dbReference type="PaxDb" id="4081-Solyc02g069600.2.1"/>
<dbReference type="GO" id="GO:0020037">
    <property type="term" value="F:heme binding"/>
    <property type="evidence" value="ECO:0007669"/>
    <property type="project" value="InterPro"/>
</dbReference>
<dbReference type="FunFam" id="1.10.630.10:FF:000022">
    <property type="entry name" value="Taxadiene 5-alpha hydroxylase"/>
    <property type="match status" value="1"/>
</dbReference>
<proteinExistence type="inferred from homology"/>
<dbReference type="PANTHER" id="PTHR24286">
    <property type="entry name" value="CYTOCHROME P450 26"/>
    <property type="match status" value="1"/>
</dbReference>
<evidence type="ECO:0000313" key="14">
    <source>
        <dbReference type="Proteomes" id="UP000004994"/>
    </source>
</evidence>
<evidence type="ECO:0000256" key="10">
    <source>
        <dbReference type="PIRSR" id="PIRSR602401-1"/>
    </source>
</evidence>
<evidence type="ECO:0000256" key="8">
    <source>
        <dbReference type="ARBA" id="ARBA00023004"/>
    </source>
</evidence>
<dbReference type="InterPro" id="IPR001128">
    <property type="entry name" value="Cyt_P450"/>
</dbReference>
<dbReference type="Gene3D" id="1.25.40.10">
    <property type="entry name" value="Tetratricopeptide repeat domain"/>
    <property type="match status" value="2"/>
</dbReference>
<keyword evidence="4 12" id="KW-0812">Transmembrane</keyword>
<keyword evidence="8 10" id="KW-0408">Iron</keyword>
<comment type="cofactor">
    <cofactor evidence="1 10">
        <name>heme</name>
        <dbReference type="ChEBI" id="CHEBI:30413"/>
    </cofactor>
</comment>
<dbReference type="AlphaFoldDB" id="A0A3Q7F1H5"/>
<dbReference type="InterPro" id="IPR002401">
    <property type="entry name" value="Cyt_P450_E_grp-I"/>
</dbReference>
<dbReference type="InterPro" id="IPR036396">
    <property type="entry name" value="Cyt_P450_sf"/>
</dbReference>
<dbReference type="OMA" id="ASICILQ"/>
<evidence type="ECO:0000256" key="3">
    <source>
        <dbReference type="ARBA" id="ARBA00010617"/>
    </source>
</evidence>
<evidence type="ECO:0000256" key="1">
    <source>
        <dbReference type="ARBA" id="ARBA00001971"/>
    </source>
</evidence>
<evidence type="ECO:0000256" key="7">
    <source>
        <dbReference type="ARBA" id="ARBA00023002"/>
    </source>
</evidence>
<dbReference type="SUPFAM" id="SSF48452">
    <property type="entry name" value="TPR-like"/>
    <property type="match status" value="1"/>
</dbReference>
<keyword evidence="11" id="KW-0503">Monooxygenase</keyword>
<dbReference type="GO" id="GO:0004497">
    <property type="term" value="F:monooxygenase activity"/>
    <property type="evidence" value="ECO:0000318"/>
    <property type="project" value="GO_Central"/>
</dbReference>
<feature type="transmembrane region" description="Helical" evidence="12">
    <location>
        <begin position="6"/>
        <end position="23"/>
    </location>
</feature>
<evidence type="ECO:0000256" key="2">
    <source>
        <dbReference type="ARBA" id="ARBA00004167"/>
    </source>
</evidence>
<evidence type="ECO:0000256" key="12">
    <source>
        <dbReference type="SAM" id="Phobius"/>
    </source>
</evidence>
<accession>A0A3Q7F1H5</accession>
<name>A0A3Q7F1H5_SOLLC</name>
<sequence length="690" mass="78483">MDAIDLSTIFLVVFSFILTIILYQNRSSKNTKLPPGSFGWPVIGETIEFLFSNPEDFVRDRMNKYSRDIFKTKIMGEKTVVICGPNGHKFLFSNEEKLFTVFRTHSMQRIFRSYQSKNPSLSHSQSQSTRVIRQPGFLKPESLARYLGEMDCITKELLRDKVEIKMYDFAKILTLTLASRFFLGSSERMVKLVDCFDDVALGLHAMILNVPGTAFYRANKAAVAIRRELIHVIKEKKDEISKGVKTQDVLCHMIVVKDNNGVSMGENEIADKIMGLLVAGYSTVATTITFLVKYVGERFDIYGKILNEQKEIAATKKEGELLEWEDMNKMKYSWNVICETMRLTPPLQGTFRQVLTDFTYAGYTIPKGWKVYWTTSSTNKNPLYFEEPQVFDPSRYEKCDGPIPYTYVPFGGGPRMCPGKEYARLAILTFLHNVVMKYKWELLLPNEKIVGDMMPTPQNGLPIRLHHHQNNFYIGAYQAAINNSDVPNLSQEDAVERDTLVYRSYIALSSYQLVINEIDASAPTPLQAVKLLALYLASPNNKILIKMHRSDYAEKQLRIMQQVDEDHTLTQLASAWLNLAVGGSKIQEAYLIYQDFSEKYQMTSLILNGKAVCCMHMGNFDEAETLLLEALNKDAKDPETLANLVVCSLHLGKPSTRYLNQLKLSNPEHTLVKRAASAEESFDRAVQTVA</sequence>
<comment type="similarity">
    <text evidence="3 11">Belongs to the cytochrome P450 family.</text>
</comment>
<keyword evidence="5 10" id="KW-0479">Metal-binding</keyword>
<keyword evidence="9 12" id="KW-0472">Membrane</keyword>
<feature type="transmembrane region" description="Helical" evidence="12">
    <location>
        <begin position="273"/>
        <end position="292"/>
    </location>
</feature>